<feature type="region of interest" description="Disordered" evidence="13">
    <location>
        <begin position="26"/>
        <end position="47"/>
    </location>
</feature>
<dbReference type="InterPro" id="IPR036445">
    <property type="entry name" value="GPCR_2_extracell_dom_sf"/>
</dbReference>
<dbReference type="GO" id="GO:0005886">
    <property type="term" value="C:plasma membrane"/>
    <property type="evidence" value="ECO:0007669"/>
    <property type="project" value="UniProtKB-SubCell"/>
</dbReference>
<protein>
    <recommendedName>
        <fullName evidence="19">Calcitonin receptor</fullName>
    </recommendedName>
</protein>
<feature type="compositionally biased region" description="Polar residues" evidence="13">
    <location>
        <begin position="596"/>
        <end position="610"/>
    </location>
</feature>
<feature type="transmembrane region" description="Helical" evidence="14">
    <location>
        <begin position="345"/>
        <end position="365"/>
    </location>
</feature>
<feature type="domain" description="G-protein coupled receptors family 2 profile 2" evidence="16">
    <location>
        <begin position="306"/>
        <end position="555"/>
    </location>
</feature>
<accession>A0AAQ4D1D9</accession>
<evidence type="ECO:0000256" key="8">
    <source>
        <dbReference type="ARBA" id="ARBA00023136"/>
    </source>
</evidence>
<evidence type="ECO:0008006" key="19">
    <source>
        <dbReference type="Google" id="ProtNLM"/>
    </source>
</evidence>
<dbReference type="PANTHER" id="PTHR45620:SF32">
    <property type="entry name" value="DIURETIC HORMONE 31 RECEPTOR, ISOFORM C"/>
    <property type="match status" value="1"/>
</dbReference>
<comment type="similarity">
    <text evidence="2">Belongs to the G-protein coupled receptor 2 family.</text>
</comment>
<dbReference type="GO" id="GO:0007188">
    <property type="term" value="P:adenylate cyclase-modulating G protein-coupled receptor signaling pathway"/>
    <property type="evidence" value="ECO:0007669"/>
    <property type="project" value="TreeGrafter"/>
</dbReference>
<evidence type="ECO:0000256" key="5">
    <source>
        <dbReference type="ARBA" id="ARBA00022729"/>
    </source>
</evidence>
<organism evidence="17 18">
    <name type="scientific">Amblyomma americanum</name>
    <name type="common">Lone star tick</name>
    <dbReference type="NCBI Taxonomy" id="6943"/>
    <lineage>
        <taxon>Eukaryota</taxon>
        <taxon>Metazoa</taxon>
        <taxon>Ecdysozoa</taxon>
        <taxon>Arthropoda</taxon>
        <taxon>Chelicerata</taxon>
        <taxon>Arachnida</taxon>
        <taxon>Acari</taxon>
        <taxon>Parasitiformes</taxon>
        <taxon>Ixodida</taxon>
        <taxon>Ixodoidea</taxon>
        <taxon>Ixodidae</taxon>
        <taxon>Amblyomminae</taxon>
        <taxon>Amblyomma</taxon>
    </lineage>
</organism>
<keyword evidence="5" id="KW-0732">Signal</keyword>
<keyword evidence="7" id="KW-0297">G-protein coupled receptor</keyword>
<dbReference type="SMART" id="SM00008">
    <property type="entry name" value="HormR"/>
    <property type="match status" value="2"/>
</dbReference>
<dbReference type="PROSITE" id="PS50261">
    <property type="entry name" value="G_PROTEIN_RECEP_F2_4"/>
    <property type="match status" value="1"/>
</dbReference>
<evidence type="ECO:0000256" key="13">
    <source>
        <dbReference type="SAM" id="MobiDB-lite"/>
    </source>
</evidence>
<dbReference type="InterPro" id="IPR017981">
    <property type="entry name" value="GPCR_2-like_7TM"/>
</dbReference>
<keyword evidence="12" id="KW-0807">Transducer</keyword>
<keyword evidence="10" id="KW-0675">Receptor</keyword>
<name>A0AAQ4D1D9_AMBAM</name>
<dbReference type="GO" id="GO:0007166">
    <property type="term" value="P:cell surface receptor signaling pathway"/>
    <property type="evidence" value="ECO:0007669"/>
    <property type="project" value="InterPro"/>
</dbReference>
<evidence type="ECO:0000256" key="6">
    <source>
        <dbReference type="ARBA" id="ARBA00022989"/>
    </source>
</evidence>
<evidence type="ECO:0000313" key="18">
    <source>
        <dbReference type="Proteomes" id="UP001321473"/>
    </source>
</evidence>
<reference evidence="17 18" key="1">
    <citation type="journal article" date="2023" name="Arcadia Sci">
        <title>De novo assembly of a long-read Amblyomma americanum tick genome.</title>
        <authorList>
            <person name="Chou S."/>
            <person name="Poskanzer K.E."/>
            <person name="Rollins M."/>
            <person name="Thuy-Boun P.S."/>
        </authorList>
    </citation>
    <scope>NUCLEOTIDE SEQUENCE [LARGE SCALE GENOMIC DNA]</scope>
    <source>
        <strain evidence="17">F_SG_1</strain>
        <tissue evidence="17">Salivary glands</tissue>
    </source>
</reference>
<dbReference type="CDD" id="cd15260">
    <property type="entry name" value="7tmB1_NPR_B4_insect-like"/>
    <property type="match status" value="1"/>
</dbReference>
<keyword evidence="6 14" id="KW-1133">Transmembrane helix</keyword>
<feature type="transmembrane region" description="Helical" evidence="14">
    <location>
        <begin position="309"/>
        <end position="333"/>
    </location>
</feature>
<sequence length="610" mass="69385">MRCIVYRTHDRFSRRNSPLDVAYWTGTSSRHAPSSPGPQSTSPPCGLPRLPLANTSKRFLNAVYRDEQRPSGICYTAAVRLPHALLKALRECEQRAFFDAGDNDTVGCDWRFDGWHCWPPTPRGTTARAPCPGLLPGVVNTSGTAHYHCLVKGSWEDAMGNYDACTTSPYYDPELKLLLDIANEIGEYVPWEQSSPRGENWMWQEKIGHFKHCLEHVLLKPFPELGANESLCPRTWDGWNCWDDTPPGQTVFAPCPQFVAGFLSSRQAHKLCTANGTWFRHPVTGHIWSNYTACVDTHDLQFRNLVNSLYVTGYSISLVALLLSLFIFCYFRSLRCRRITIHKNLFTSFIINNLCWILWYIHVIAQPHVIEKSPSWCQALHVVTQYFLLCNYLWMFCEGLYLHTLLVMAFIAEDKILKWFLLIGWGFPLLPTIGYAVMRGLDPEASRMCWVEHDVWYTYILSVPVCFSILLSFAFLVNIVRVLVTKLRAVNSPDNESTRKAVRATVILLPLLGLHYVVTPFRPDKGSIFLAYEIISALVTSLQGLCVALLFCFFNGEVLGVLRKTLSQTPCFRNDGRRMSYANTSISFLPRRSSDGRSPSVSPNHQQTML</sequence>
<evidence type="ECO:0000259" key="15">
    <source>
        <dbReference type="PROSITE" id="PS50227"/>
    </source>
</evidence>
<dbReference type="InterPro" id="IPR000832">
    <property type="entry name" value="GPCR_2_secretin-like"/>
</dbReference>
<feature type="region of interest" description="Disordered" evidence="13">
    <location>
        <begin position="589"/>
        <end position="610"/>
    </location>
</feature>
<dbReference type="GO" id="GO:0004948">
    <property type="term" value="F:calcitonin receptor activity"/>
    <property type="evidence" value="ECO:0007669"/>
    <property type="project" value="InterPro"/>
</dbReference>
<evidence type="ECO:0000259" key="16">
    <source>
        <dbReference type="PROSITE" id="PS50261"/>
    </source>
</evidence>
<dbReference type="SUPFAM" id="SSF81321">
    <property type="entry name" value="Family A G protein-coupled receptor-like"/>
    <property type="match status" value="1"/>
</dbReference>
<dbReference type="EMBL" id="JARKHS020036355">
    <property type="protein sequence ID" value="KAK8756279.1"/>
    <property type="molecule type" value="Genomic_DNA"/>
</dbReference>
<feature type="transmembrane region" description="Helical" evidence="14">
    <location>
        <begin position="392"/>
        <end position="412"/>
    </location>
</feature>
<feature type="compositionally biased region" description="Low complexity" evidence="13">
    <location>
        <begin position="33"/>
        <end position="44"/>
    </location>
</feature>
<evidence type="ECO:0000256" key="11">
    <source>
        <dbReference type="ARBA" id="ARBA00023180"/>
    </source>
</evidence>
<comment type="subcellular location">
    <subcellularLocation>
        <location evidence="1">Cell membrane</location>
        <topology evidence="1">Multi-pass membrane protein</topology>
    </subcellularLocation>
</comment>
<evidence type="ECO:0000256" key="4">
    <source>
        <dbReference type="ARBA" id="ARBA00022692"/>
    </source>
</evidence>
<evidence type="ECO:0000256" key="3">
    <source>
        <dbReference type="ARBA" id="ARBA00022475"/>
    </source>
</evidence>
<dbReference type="Proteomes" id="UP001321473">
    <property type="component" value="Unassembled WGS sequence"/>
</dbReference>
<dbReference type="PRINTS" id="PR01350">
    <property type="entry name" value="CTRFAMILY"/>
</dbReference>
<dbReference type="InterPro" id="IPR050332">
    <property type="entry name" value="GPCR_2"/>
</dbReference>
<dbReference type="InterPro" id="IPR001879">
    <property type="entry name" value="GPCR_2_extracellular_dom"/>
</dbReference>
<dbReference type="PROSITE" id="PS50227">
    <property type="entry name" value="G_PROTEIN_RECEP_F2_3"/>
    <property type="match status" value="2"/>
</dbReference>
<feature type="transmembrane region" description="Helical" evidence="14">
    <location>
        <begin position="501"/>
        <end position="518"/>
    </location>
</feature>
<dbReference type="InterPro" id="IPR003287">
    <property type="entry name" value="GPCR_2_calcitonin_rcpt_fam"/>
</dbReference>
<keyword evidence="18" id="KW-1185">Reference proteome</keyword>
<dbReference type="AlphaFoldDB" id="A0AAQ4D1D9"/>
<keyword evidence="4 14" id="KW-0812">Transmembrane</keyword>
<evidence type="ECO:0000256" key="1">
    <source>
        <dbReference type="ARBA" id="ARBA00004651"/>
    </source>
</evidence>
<keyword evidence="9" id="KW-1015">Disulfide bond</keyword>
<dbReference type="Pfam" id="PF02793">
    <property type="entry name" value="HRM"/>
    <property type="match status" value="2"/>
</dbReference>
<evidence type="ECO:0000256" key="7">
    <source>
        <dbReference type="ARBA" id="ARBA00023040"/>
    </source>
</evidence>
<feature type="domain" description="G-protein coupled receptors family 2 profile 1" evidence="15">
    <location>
        <begin position="212"/>
        <end position="298"/>
    </location>
</feature>
<dbReference type="PANTHER" id="PTHR45620">
    <property type="entry name" value="PDF RECEPTOR-LIKE PROTEIN-RELATED"/>
    <property type="match status" value="1"/>
</dbReference>
<dbReference type="Pfam" id="PF00002">
    <property type="entry name" value="7tm_2"/>
    <property type="match status" value="1"/>
</dbReference>
<keyword evidence="11" id="KW-0325">Glycoprotein</keyword>
<dbReference type="PROSITE" id="PS00649">
    <property type="entry name" value="G_PROTEIN_RECEP_F2_1"/>
    <property type="match status" value="2"/>
</dbReference>
<dbReference type="SUPFAM" id="SSF111418">
    <property type="entry name" value="Hormone receptor domain"/>
    <property type="match status" value="2"/>
</dbReference>
<feature type="transmembrane region" description="Helical" evidence="14">
    <location>
        <begin position="419"/>
        <end position="437"/>
    </location>
</feature>
<keyword evidence="8 14" id="KW-0472">Membrane</keyword>
<feature type="transmembrane region" description="Helical" evidence="14">
    <location>
        <begin position="457"/>
        <end position="480"/>
    </location>
</feature>
<dbReference type="Gene3D" id="4.10.1240.10">
    <property type="entry name" value="GPCR, family 2, extracellular hormone receptor domain"/>
    <property type="match status" value="2"/>
</dbReference>
<keyword evidence="3" id="KW-1003">Cell membrane</keyword>
<evidence type="ECO:0000256" key="2">
    <source>
        <dbReference type="ARBA" id="ARBA00005314"/>
    </source>
</evidence>
<dbReference type="Gene3D" id="1.20.1070.10">
    <property type="entry name" value="Rhodopsin 7-helix transmembrane proteins"/>
    <property type="match status" value="1"/>
</dbReference>
<dbReference type="InterPro" id="IPR017983">
    <property type="entry name" value="GPCR_2_secretin-like_CS"/>
</dbReference>
<evidence type="ECO:0000313" key="17">
    <source>
        <dbReference type="EMBL" id="KAK8756279.1"/>
    </source>
</evidence>
<evidence type="ECO:0000256" key="10">
    <source>
        <dbReference type="ARBA" id="ARBA00023170"/>
    </source>
</evidence>
<evidence type="ECO:0000256" key="12">
    <source>
        <dbReference type="ARBA" id="ARBA00023224"/>
    </source>
</evidence>
<feature type="transmembrane region" description="Helical" evidence="14">
    <location>
        <begin position="530"/>
        <end position="554"/>
    </location>
</feature>
<feature type="domain" description="G-protein coupled receptors family 2 profile 1" evidence="15">
    <location>
        <begin position="91"/>
        <end position="169"/>
    </location>
</feature>
<gene>
    <name evidence="17" type="ORF">V5799_001020</name>
</gene>
<evidence type="ECO:0000256" key="14">
    <source>
        <dbReference type="SAM" id="Phobius"/>
    </source>
</evidence>
<proteinExistence type="inferred from homology"/>
<dbReference type="PRINTS" id="PR00249">
    <property type="entry name" value="GPCRSECRETIN"/>
</dbReference>
<evidence type="ECO:0000256" key="9">
    <source>
        <dbReference type="ARBA" id="ARBA00023157"/>
    </source>
</evidence>
<comment type="caution">
    <text evidence="17">The sequence shown here is derived from an EMBL/GenBank/DDBJ whole genome shotgun (WGS) entry which is preliminary data.</text>
</comment>